<name>A0ABW0YXT2_9ACTN</name>
<protein>
    <submittedName>
        <fullName evidence="2">SMI1/KNR4 family protein</fullName>
    </submittedName>
</protein>
<dbReference type="InterPro" id="IPR018958">
    <property type="entry name" value="Knr4/Smi1-like_dom"/>
</dbReference>
<evidence type="ECO:0000313" key="3">
    <source>
        <dbReference type="Proteomes" id="UP001596083"/>
    </source>
</evidence>
<keyword evidence="3" id="KW-1185">Reference proteome</keyword>
<evidence type="ECO:0000259" key="1">
    <source>
        <dbReference type="SMART" id="SM00860"/>
    </source>
</evidence>
<comment type="caution">
    <text evidence="2">The sequence shown here is derived from an EMBL/GenBank/DDBJ whole genome shotgun (WGS) entry which is preliminary data.</text>
</comment>
<organism evidence="2 3">
    <name type="scientific">Streptomyces gamaensis</name>
    <dbReference type="NCBI Taxonomy" id="1763542"/>
    <lineage>
        <taxon>Bacteria</taxon>
        <taxon>Bacillati</taxon>
        <taxon>Actinomycetota</taxon>
        <taxon>Actinomycetes</taxon>
        <taxon>Kitasatosporales</taxon>
        <taxon>Streptomycetaceae</taxon>
        <taxon>Streptomyces</taxon>
    </lineage>
</organism>
<dbReference type="SMART" id="SM00860">
    <property type="entry name" value="SMI1_KNR4"/>
    <property type="match status" value="1"/>
</dbReference>
<gene>
    <name evidence="2" type="ORF">ACFP1Z_03240</name>
</gene>
<sequence>MSTTVDIPRHVQEHCNQLGKGASYALKVLCAQLSNDPLLGTPQDNPSSYTVEIDGDTFEDCPALQVHYAYGPPLLEEDRVEIRSVTATQPPVTGVDDRDQVPDTRLEEIVVRQVTGAWRRIETWLRERAPASFASLQAGASREEIDRTESELGVRVPVELRALWGLHRGVHSSVGAAFLQDNGKLMTITEVVDLHRHWGEVYDDHLWDRRWIPVCTLGEHSWSSGLYLDAGTGEMWSWDEFANRQAEFESLTSYLEETADALEVPSLAGPVRPGLVDGALVWGTYGGPV</sequence>
<dbReference type="Pfam" id="PF09346">
    <property type="entry name" value="SMI1_KNR4"/>
    <property type="match status" value="1"/>
</dbReference>
<dbReference type="SUPFAM" id="SSF160631">
    <property type="entry name" value="SMI1/KNR4-like"/>
    <property type="match status" value="1"/>
</dbReference>
<evidence type="ECO:0000313" key="2">
    <source>
        <dbReference type="EMBL" id="MFC5719200.1"/>
    </source>
</evidence>
<dbReference type="EMBL" id="JBHSPB010000002">
    <property type="protein sequence ID" value="MFC5719200.1"/>
    <property type="molecule type" value="Genomic_DNA"/>
</dbReference>
<dbReference type="RefSeq" id="WP_390314210.1">
    <property type="nucleotide sequence ID" value="NZ_JBHSPB010000002.1"/>
</dbReference>
<dbReference type="InterPro" id="IPR037883">
    <property type="entry name" value="Knr4/Smi1-like_sf"/>
</dbReference>
<accession>A0ABW0YXT2</accession>
<proteinExistence type="predicted"/>
<reference evidence="3" key="1">
    <citation type="journal article" date="2019" name="Int. J. Syst. Evol. Microbiol.">
        <title>The Global Catalogue of Microorganisms (GCM) 10K type strain sequencing project: providing services to taxonomists for standard genome sequencing and annotation.</title>
        <authorList>
            <consortium name="The Broad Institute Genomics Platform"/>
            <consortium name="The Broad Institute Genome Sequencing Center for Infectious Disease"/>
            <person name="Wu L."/>
            <person name="Ma J."/>
        </authorList>
    </citation>
    <scope>NUCLEOTIDE SEQUENCE [LARGE SCALE GENOMIC DNA]</scope>
    <source>
        <strain evidence="3">CGMCC 4.7304</strain>
    </source>
</reference>
<feature type="domain" description="Knr4/Smi1-like" evidence="1">
    <location>
        <begin position="139"/>
        <end position="257"/>
    </location>
</feature>
<dbReference type="Proteomes" id="UP001596083">
    <property type="component" value="Unassembled WGS sequence"/>
</dbReference>